<feature type="signal peptide" evidence="1">
    <location>
        <begin position="1"/>
        <end position="25"/>
    </location>
</feature>
<proteinExistence type="predicted"/>
<feature type="chain" id="PRO_5046303518" evidence="1">
    <location>
        <begin position="26"/>
        <end position="595"/>
    </location>
</feature>
<dbReference type="RefSeq" id="WP_041049865.1">
    <property type="nucleotide sequence ID" value="NZ_JXAK01000044.1"/>
</dbReference>
<dbReference type="InterPro" id="IPR008557">
    <property type="entry name" value="PhoX"/>
</dbReference>
<dbReference type="PANTHER" id="PTHR35399:SF2">
    <property type="entry name" value="DUF839 DOMAIN-CONTAINING PROTEIN"/>
    <property type="match status" value="1"/>
</dbReference>
<evidence type="ECO:0000256" key="1">
    <source>
        <dbReference type="SAM" id="SignalP"/>
    </source>
</evidence>
<comment type="caution">
    <text evidence="2">The sequence shown here is derived from an EMBL/GenBank/DDBJ whole genome shotgun (WGS) entry which is preliminary data.</text>
</comment>
<name>A0ABR5ADR4_9BACL</name>
<dbReference type="Proteomes" id="UP000031967">
    <property type="component" value="Unassembled WGS sequence"/>
</dbReference>
<evidence type="ECO:0000313" key="3">
    <source>
        <dbReference type="Proteomes" id="UP000031967"/>
    </source>
</evidence>
<gene>
    <name evidence="2" type="ORF">SD70_22420</name>
</gene>
<protein>
    <submittedName>
        <fullName evidence="2">Alkaline phosphatase</fullName>
    </submittedName>
</protein>
<dbReference type="EMBL" id="JXAK01000044">
    <property type="protein sequence ID" value="KIL39080.1"/>
    <property type="molecule type" value="Genomic_DNA"/>
</dbReference>
<dbReference type="PANTHER" id="PTHR35399">
    <property type="entry name" value="SLR8030 PROTEIN"/>
    <property type="match status" value="1"/>
</dbReference>
<accession>A0ABR5ADR4</accession>
<keyword evidence="3" id="KW-1185">Reference proteome</keyword>
<evidence type="ECO:0000313" key="2">
    <source>
        <dbReference type="EMBL" id="KIL39080.1"/>
    </source>
</evidence>
<sequence length="595" mass="63802">MLNKKLLAPVIGLALLAPAALPAVAAADGVKVQSVEFVGMPAPSTPDEMAKLYTTASLQVTYTDGSVRSFPLTYKTLFKSTDKVGGTIAGVAVDAKGNPIMDTSVPNNPVPFVSDDPDSNSLMKIDGQKPTAKGGNPLTLITHYEYITNNNAGKSAYGVVPASMSRTTIDQNKKTGELVATDLHKIDFSGVDGLWIPCNGSLTPWNTHLGSEEYEADARAFEADPTQTYVGPFAKAYYQDDKKTGNPYAYGYLPEVTVKADGTNSVVKHYSMGRFSHELGRVAPDQKTVFFGDDGGNTMLFMYVADKAQDLSAGTLYAAKFTQTADDANGGAGTLSWINLGHATDAEIKAYIDKGVKFSDIFDTADKDTDGFSKIKTYPSGKTEWLKVKPGMEKAAAFLESRRYGAMLGATAEWNKMEGVAANAKDKKMYVVISYMEKGMEADTKKADPVDDIHMKKIKAGVVYQLDLKGGVKDSAGNAIHSEYAAATISGLVAGKDLAKADERGNTADDNLIANPDNIAYSEGLRTLFIGEDSGMHANNYLWAYNIDTKKLSRILTTPAGAEVTGLQSIDNLNGFSYIMSNIQHPGDEMILPDA</sequence>
<dbReference type="Pfam" id="PF05787">
    <property type="entry name" value="PhoX"/>
    <property type="match status" value="1"/>
</dbReference>
<organism evidence="2 3">
    <name type="scientific">Gordoniibacillus kamchatkensis</name>
    <dbReference type="NCBI Taxonomy" id="1590651"/>
    <lineage>
        <taxon>Bacteria</taxon>
        <taxon>Bacillati</taxon>
        <taxon>Bacillota</taxon>
        <taxon>Bacilli</taxon>
        <taxon>Bacillales</taxon>
        <taxon>Paenibacillaceae</taxon>
        <taxon>Gordoniibacillus</taxon>
    </lineage>
</organism>
<reference evidence="2 3" key="1">
    <citation type="submission" date="2014-12" db="EMBL/GenBank/DDBJ databases">
        <title>Draft genome sequence of Paenibacillus kamchatkensis strain B-2647.</title>
        <authorList>
            <person name="Karlyshev A.V."/>
            <person name="Kudryashova E.B."/>
        </authorList>
    </citation>
    <scope>NUCLEOTIDE SEQUENCE [LARGE SCALE GENOMIC DNA]</scope>
    <source>
        <strain evidence="2 3">VKM B-2647</strain>
    </source>
</reference>
<keyword evidence="1" id="KW-0732">Signal</keyword>